<evidence type="ECO:0000313" key="3">
    <source>
        <dbReference type="Proteomes" id="UP001151760"/>
    </source>
</evidence>
<dbReference type="EMBL" id="BQNB010015387">
    <property type="protein sequence ID" value="GJT39448.1"/>
    <property type="molecule type" value="Genomic_DNA"/>
</dbReference>
<name>A0ABQ5DMB3_9ASTR</name>
<reference evidence="2" key="2">
    <citation type="submission" date="2022-01" db="EMBL/GenBank/DDBJ databases">
        <authorList>
            <person name="Yamashiro T."/>
            <person name="Shiraishi A."/>
            <person name="Satake H."/>
            <person name="Nakayama K."/>
        </authorList>
    </citation>
    <scope>NUCLEOTIDE SEQUENCE</scope>
</reference>
<accession>A0ABQ5DMB3</accession>
<feature type="region of interest" description="Disordered" evidence="1">
    <location>
        <begin position="82"/>
        <end position="110"/>
    </location>
</feature>
<gene>
    <name evidence="2" type="ORF">Tco_0939313</name>
</gene>
<keyword evidence="3" id="KW-1185">Reference proteome</keyword>
<comment type="caution">
    <text evidence="2">The sequence shown here is derived from an EMBL/GenBank/DDBJ whole genome shotgun (WGS) entry which is preliminary data.</text>
</comment>
<dbReference type="SUPFAM" id="SSF53098">
    <property type="entry name" value="Ribonuclease H-like"/>
    <property type="match status" value="1"/>
</dbReference>
<organism evidence="2 3">
    <name type="scientific">Tanacetum coccineum</name>
    <dbReference type="NCBI Taxonomy" id="301880"/>
    <lineage>
        <taxon>Eukaryota</taxon>
        <taxon>Viridiplantae</taxon>
        <taxon>Streptophyta</taxon>
        <taxon>Embryophyta</taxon>
        <taxon>Tracheophyta</taxon>
        <taxon>Spermatophyta</taxon>
        <taxon>Magnoliopsida</taxon>
        <taxon>eudicotyledons</taxon>
        <taxon>Gunneridae</taxon>
        <taxon>Pentapetalae</taxon>
        <taxon>asterids</taxon>
        <taxon>campanulids</taxon>
        <taxon>Asterales</taxon>
        <taxon>Asteraceae</taxon>
        <taxon>Asteroideae</taxon>
        <taxon>Anthemideae</taxon>
        <taxon>Anthemidinae</taxon>
        <taxon>Tanacetum</taxon>
    </lineage>
</organism>
<dbReference type="InterPro" id="IPR036397">
    <property type="entry name" value="RNaseH_sf"/>
</dbReference>
<dbReference type="Gene3D" id="3.30.420.10">
    <property type="entry name" value="Ribonuclease H-like superfamily/Ribonuclease H"/>
    <property type="match status" value="1"/>
</dbReference>
<evidence type="ECO:0000313" key="2">
    <source>
        <dbReference type="EMBL" id="GJT39448.1"/>
    </source>
</evidence>
<sequence>MLAKIRKTRSASDKAKKIVSTIGCLELVHMDLFGPSSVRSYGGNRYTLVIVDDYSRKRTLDYFRVFGSKCLSDLIFSGGGDTDGGSDDEGSATASSAMHASADGDRGVWC</sequence>
<evidence type="ECO:0000256" key="1">
    <source>
        <dbReference type="SAM" id="MobiDB-lite"/>
    </source>
</evidence>
<reference evidence="2" key="1">
    <citation type="journal article" date="2022" name="Int. J. Mol. Sci.">
        <title>Draft Genome of Tanacetum Coccineum: Genomic Comparison of Closely Related Tanacetum-Family Plants.</title>
        <authorList>
            <person name="Yamashiro T."/>
            <person name="Shiraishi A."/>
            <person name="Nakayama K."/>
            <person name="Satake H."/>
        </authorList>
    </citation>
    <scope>NUCLEOTIDE SEQUENCE</scope>
</reference>
<dbReference type="Proteomes" id="UP001151760">
    <property type="component" value="Unassembled WGS sequence"/>
</dbReference>
<dbReference type="InterPro" id="IPR012337">
    <property type="entry name" value="RNaseH-like_sf"/>
</dbReference>
<proteinExistence type="predicted"/>
<feature type="compositionally biased region" description="Low complexity" evidence="1">
    <location>
        <begin position="91"/>
        <end position="101"/>
    </location>
</feature>
<protein>
    <submittedName>
        <fullName evidence="2">Retrovirus-related pol polyprotein from transposon TNT 1-94</fullName>
    </submittedName>
</protein>